<evidence type="ECO:0000313" key="5">
    <source>
        <dbReference type="RefSeq" id="XP_016434464.1"/>
    </source>
</evidence>
<feature type="repeat" description="PPR" evidence="3">
    <location>
        <begin position="233"/>
        <end position="267"/>
    </location>
</feature>
<dbReference type="Gene3D" id="1.25.40.10">
    <property type="entry name" value="Tetratricopeptide repeat domain"/>
    <property type="match status" value="3"/>
</dbReference>
<feature type="repeat" description="PPR" evidence="3">
    <location>
        <begin position="303"/>
        <end position="337"/>
    </location>
</feature>
<dbReference type="Pfam" id="PF01535">
    <property type="entry name" value="PPR"/>
    <property type="match status" value="1"/>
</dbReference>
<dbReference type="PaxDb" id="4097-A0A1S3X3G3"/>
<feature type="region of interest" description="Disordered" evidence="4">
    <location>
        <begin position="1"/>
        <end position="20"/>
    </location>
</feature>
<dbReference type="GO" id="GO:0006397">
    <property type="term" value="P:mRNA processing"/>
    <property type="evidence" value="ECO:0000318"/>
    <property type="project" value="GO_Central"/>
</dbReference>
<accession>A0A1S3X3G3</accession>
<dbReference type="PANTHER" id="PTHR47941">
    <property type="entry name" value="PENTATRICOPEPTIDE REPEAT-CONTAINING PROTEIN 3, MITOCHONDRIAL"/>
    <property type="match status" value="1"/>
</dbReference>
<keyword evidence="2" id="KW-0677">Repeat</keyword>
<reference evidence="5" key="1">
    <citation type="submission" date="2025-08" db="UniProtKB">
        <authorList>
            <consortium name="RefSeq"/>
        </authorList>
    </citation>
    <scope>IDENTIFICATION</scope>
</reference>
<organism evidence="5">
    <name type="scientific">Nicotiana tabacum</name>
    <name type="common">Common tobacco</name>
    <dbReference type="NCBI Taxonomy" id="4097"/>
    <lineage>
        <taxon>Eukaryota</taxon>
        <taxon>Viridiplantae</taxon>
        <taxon>Streptophyta</taxon>
        <taxon>Embryophyta</taxon>
        <taxon>Tracheophyta</taxon>
        <taxon>Spermatophyta</taxon>
        <taxon>Magnoliopsida</taxon>
        <taxon>eudicotyledons</taxon>
        <taxon>Gunneridae</taxon>
        <taxon>Pentapetalae</taxon>
        <taxon>asterids</taxon>
        <taxon>lamiids</taxon>
        <taxon>Solanales</taxon>
        <taxon>Solanaceae</taxon>
        <taxon>Nicotianoideae</taxon>
        <taxon>Nicotianeae</taxon>
        <taxon>Nicotiana</taxon>
    </lineage>
</organism>
<dbReference type="GO" id="GO:0003729">
    <property type="term" value="F:mRNA binding"/>
    <property type="evidence" value="ECO:0000318"/>
    <property type="project" value="GO_Central"/>
</dbReference>
<dbReference type="SMR" id="A0A1S3X3G3"/>
<feature type="repeat" description="PPR" evidence="3">
    <location>
        <begin position="474"/>
        <end position="508"/>
    </location>
</feature>
<feature type="repeat" description="PPR" evidence="3">
    <location>
        <begin position="268"/>
        <end position="302"/>
    </location>
</feature>
<name>A0A1S3X3G3_TOBAC</name>
<dbReference type="GO" id="GO:0005737">
    <property type="term" value="C:cytoplasm"/>
    <property type="evidence" value="ECO:0000318"/>
    <property type="project" value="GO_Central"/>
</dbReference>
<evidence type="ECO:0000256" key="4">
    <source>
        <dbReference type="SAM" id="MobiDB-lite"/>
    </source>
</evidence>
<protein>
    <submittedName>
        <fullName evidence="5">Pentatricopeptide repeat-containing protein At1g09680</fullName>
    </submittedName>
</protein>
<evidence type="ECO:0000256" key="2">
    <source>
        <dbReference type="ARBA" id="ARBA00022737"/>
    </source>
</evidence>
<sequence length="514" mass="58397">KPLSPPLHHLSTTTTTTTTTPPWFTFPPPLPLPYQHQDSSDPILNTLSEAIKNSHTKPLQTSLKTLLPSLKPQHIINLISLNPHSLTRSSLLSFFTWLSSTSHNSKYCHTLHTYCTMTLFLYTQKMNSQAYSFIHTIVSRRCKDSAFTVFQAILKVKGNNFTSVNVLNEFIASYLDLGFVSDAIQCFRLIQKHKIRFPFQGCTKVLEYLMKLNSPMVAFDFYEEILDYGYPPSLYFFNVLMSKLCKEGKMVESRSVFTEMRKRNLRTSVVSFNILINGYCRLGDMDAGYRVKREMEEREILPDIYTYSALINGLCKSFWMRDTNELFNEMCVKGLVPNVFIFTTLINGHCKDGSIVLAIDAYQHMLTQGVEPDLITYNTLVNGLCKSGDLGEARKLINVMIEKGLNPDKITYTTIIDGCCAEGDLDGAFEIKKMMFDNDIELDDVAYTDLITGLCLQGRVVDAQRILMEMLKPDDPVYTVVIDGFCKKGDVKMGFKLLRQIQSNGHAPNVITYL</sequence>
<feature type="repeat" description="PPR" evidence="3">
    <location>
        <begin position="373"/>
        <end position="407"/>
    </location>
</feature>
<comment type="similarity">
    <text evidence="1">Belongs to the PPR family. P subfamily.</text>
</comment>
<feature type="repeat" description="PPR" evidence="3">
    <location>
        <begin position="338"/>
        <end position="372"/>
    </location>
</feature>
<evidence type="ECO:0000256" key="1">
    <source>
        <dbReference type="ARBA" id="ARBA00007626"/>
    </source>
</evidence>
<dbReference type="KEGG" id="nta:107760869"/>
<proteinExistence type="inferred from homology"/>
<dbReference type="InterPro" id="IPR002885">
    <property type="entry name" value="PPR_rpt"/>
</dbReference>
<dbReference type="RefSeq" id="XP_016434464.1">
    <property type="nucleotide sequence ID" value="XM_016578978.1"/>
</dbReference>
<dbReference type="Pfam" id="PF12854">
    <property type="entry name" value="PPR_1"/>
    <property type="match status" value="1"/>
</dbReference>
<dbReference type="NCBIfam" id="TIGR00756">
    <property type="entry name" value="PPR"/>
    <property type="match status" value="7"/>
</dbReference>
<gene>
    <name evidence="5" type="primary">LOC107760869</name>
</gene>
<dbReference type="Pfam" id="PF13041">
    <property type="entry name" value="PPR_2"/>
    <property type="match status" value="3"/>
</dbReference>
<dbReference type="InterPro" id="IPR011990">
    <property type="entry name" value="TPR-like_helical_dom_sf"/>
</dbReference>
<feature type="repeat" description="PPR" evidence="3">
    <location>
        <begin position="408"/>
        <end position="442"/>
    </location>
</feature>
<dbReference type="AlphaFoldDB" id="A0A1S3X3G3"/>
<dbReference type="OrthoDB" id="185373at2759"/>
<dbReference type="Pfam" id="PF13812">
    <property type="entry name" value="PPR_3"/>
    <property type="match status" value="1"/>
</dbReference>
<feature type="non-terminal residue" evidence="5">
    <location>
        <position position="1"/>
    </location>
</feature>
<evidence type="ECO:0000256" key="3">
    <source>
        <dbReference type="PROSITE-ProRule" id="PRU00708"/>
    </source>
</evidence>
<dbReference type="PROSITE" id="PS51375">
    <property type="entry name" value="PPR"/>
    <property type="match status" value="7"/>
</dbReference>
<dbReference type="OMA" id="RILMEML"/>